<dbReference type="PANTHER" id="PTHR38445:SF7">
    <property type="entry name" value="GNTR-FAMILY TRANSCRIPTIONAL REGULATOR"/>
    <property type="match status" value="1"/>
</dbReference>
<keyword evidence="1" id="KW-0805">Transcription regulation</keyword>
<keyword evidence="2" id="KW-0238">DNA-binding</keyword>
<evidence type="ECO:0000256" key="3">
    <source>
        <dbReference type="ARBA" id="ARBA00023163"/>
    </source>
</evidence>
<evidence type="ECO:0000313" key="5">
    <source>
        <dbReference type="EMBL" id="TSB44985.1"/>
    </source>
</evidence>
<reference evidence="5 6" key="1">
    <citation type="submission" date="2019-07" db="EMBL/GenBank/DDBJ databases">
        <authorList>
            <person name="Park Y.J."/>
            <person name="Jeong S.E."/>
            <person name="Jung H.S."/>
        </authorList>
    </citation>
    <scope>NUCLEOTIDE SEQUENCE [LARGE SCALE GENOMIC DNA]</scope>
    <source>
        <strain evidence="6">P16(2019)</strain>
    </source>
</reference>
<dbReference type="AlphaFoldDB" id="A0A553ZUI2"/>
<evidence type="ECO:0000259" key="4">
    <source>
        <dbReference type="PROSITE" id="PS50949"/>
    </source>
</evidence>
<name>A0A553ZUI2_9BACI</name>
<evidence type="ECO:0000256" key="1">
    <source>
        <dbReference type="ARBA" id="ARBA00023015"/>
    </source>
</evidence>
<proteinExistence type="predicted"/>
<keyword evidence="6" id="KW-1185">Reference proteome</keyword>
<dbReference type="InterPro" id="IPR036388">
    <property type="entry name" value="WH-like_DNA-bd_sf"/>
</dbReference>
<dbReference type="Pfam" id="PF00392">
    <property type="entry name" value="GntR"/>
    <property type="match status" value="1"/>
</dbReference>
<dbReference type="CDD" id="cd07377">
    <property type="entry name" value="WHTH_GntR"/>
    <property type="match status" value="1"/>
</dbReference>
<gene>
    <name evidence="5" type="ORF">FN960_18600</name>
</gene>
<dbReference type="SUPFAM" id="SSF46785">
    <property type="entry name" value="Winged helix' DNA-binding domain"/>
    <property type="match status" value="1"/>
</dbReference>
<dbReference type="GO" id="GO:0003700">
    <property type="term" value="F:DNA-binding transcription factor activity"/>
    <property type="evidence" value="ECO:0007669"/>
    <property type="project" value="InterPro"/>
</dbReference>
<sequence>MKLPIQLEESSRTPIYHQIEEQIHTLIVSGYLETGASLPSIRVLSKDLACSVITTKRAYHNLEEKGMIRTMQGKGTFVADVDTGAREQAKVETVERGMAQAIQTGRQHNYKDSELLDLFKKLLKK</sequence>
<dbReference type="GO" id="GO:0003677">
    <property type="term" value="F:DNA binding"/>
    <property type="evidence" value="ECO:0007669"/>
    <property type="project" value="UniProtKB-KW"/>
</dbReference>
<comment type="caution">
    <text evidence="5">The sequence shown here is derived from an EMBL/GenBank/DDBJ whole genome shotgun (WGS) entry which is preliminary data.</text>
</comment>
<evidence type="ECO:0000313" key="6">
    <source>
        <dbReference type="Proteomes" id="UP000318521"/>
    </source>
</evidence>
<organism evidence="5 6">
    <name type="scientific">Alkalicoccobacillus porphyridii</name>
    <dbReference type="NCBI Taxonomy" id="2597270"/>
    <lineage>
        <taxon>Bacteria</taxon>
        <taxon>Bacillati</taxon>
        <taxon>Bacillota</taxon>
        <taxon>Bacilli</taxon>
        <taxon>Bacillales</taxon>
        <taxon>Bacillaceae</taxon>
        <taxon>Alkalicoccobacillus</taxon>
    </lineage>
</organism>
<dbReference type="RefSeq" id="WP_143850377.1">
    <property type="nucleotide sequence ID" value="NZ_VLXZ01000016.1"/>
</dbReference>
<accession>A0A553ZUI2</accession>
<evidence type="ECO:0000256" key="2">
    <source>
        <dbReference type="ARBA" id="ARBA00023125"/>
    </source>
</evidence>
<dbReference type="EMBL" id="VLXZ01000016">
    <property type="protein sequence ID" value="TSB44985.1"/>
    <property type="molecule type" value="Genomic_DNA"/>
</dbReference>
<dbReference type="PANTHER" id="PTHR38445">
    <property type="entry name" value="HTH-TYPE TRANSCRIPTIONAL REPRESSOR YTRA"/>
    <property type="match status" value="1"/>
</dbReference>
<dbReference type="OrthoDB" id="9801546at2"/>
<keyword evidence="3" id="KW-0804">Transcription</keyword>
<dbReference type="InterPro" id="IPR036390">
    <property type="entry name" value="WH_DNA-bd_sf"/>
</dbReference>
<dbReference type="PROSITE" id="PS50949">
    <property type="entry name" value="HTH_GNTR"/>
    <property type="match status" value="1"/>
</dbReference>
<dbReference type="Gene3D" id="1.10.10.10">
    <property type="entry name" value="Winged helix-like DNA-binding domain superfamily/Winged helix DNA-binding domain"/>
    <property type="match status" value="1"/>
</dbReference>
<dbReference type="SMART" id="SM00345">
    <property type="entry name" value="HTH_GNTR"/>
    <property type="match status" value="1"/>
</dbReference>
<dbReference type="InterPro" id="IPR000524">
    <property type="entry name" value="Tscrpt_reg_HTH_GntR"/>
</dbReference>
<dbReference type="Proteomes" id="UP000318521">
    <property type="component" value="Unassembled WGS sequence"/>
</dbReference>
<feature type="domain" description="HTH gntR-type" evidence="4">
    <location>
        <begin position="13"/>
        <end position="81"/>
    </location>
</feature>
<protein>
    <submittedName>
        <fullName evidence="5">GntR family transcriptional regulator</fullName>
    </submittedName>
</protein>